<organism evidence="7 8">
    <name type="scientific">Faecalicatena contorta</name>
    <dbReference type="NCBI Taxonomy" id="39482"/>
    <lineage>
        <taxon>Bacteria</taxon>
        <taxon>Bacillati</taxon>
        <taxon>Bacillota</taxon>
        <taxon>Clostridia</taxon>
        <taxon>Lachnospirales</taxon>
        <taxon>Lachnospiraceae</taxon>
        <taxon>Faecalicatena</taxon>
    </lineage>
</organism>
<proteinExistence type="predicted"/>
<dbReference type="GO" id="GO:0000155">
    <property type="term" value="F:phosphorelay sensor kinase activity"/>
    <property type="evidence" value="ECO:0007669"/>
    <property type="project" value="InterPro"/>
</dbReference>
<evidence type="ECO:0000313" key="8">
    <source>
        <dbReference type="Proteomes" id="UP000254051"/>
    </source>
</evidence>
<feature type="transmembrane region" description="Helical" evidence="5">
    <location>
        <begin position="12"/>
        <end position="34"/>
    </location>
</feature>
<dbReference type="CDD" id="cd06225">
    <property type="entry name" value="HAMP"/>
    <property type="match status" value="1"/>
</dbReference>
<dbReference type="RefSeq" id="WP_109709490.1">
    <property type="nucleotide sequence ID" value="NZ_QGDS01000003.1"/>
</dbReference>
<keyword evidence="2" id="KW-0597">Phosphoprotein</keyword>
<dbReference type="PROSITE" id="PS50885">
    <property type="entry name" value="HAMP"/>
    <property type="match status" value="1"/>
</dbReference>
<gene>
    <name evidence="7" type="ORF">SAMN05216529_103234</name>
</gene>
<keyword evidence="5" id="KW-0812">Transmembrane</keyword>
<evidence type="ECO:0000256" key="4">
    <source>
        <dbReference type="ARBA" id="ARBA00022777"/>
    </source>
</evidence>
<dbReference type="PANTHER" id="PTHR34220:SF7">
    <property type="entry name" value="SENSOR HISTIDINE KINASE YPDA"/>
    <property type="match status" value="1"/>
</dbReference>
<dbReference type="InterPro" id="IPR036890">
    <property type="entry name" value="HATPase_C_sf"/>
</dbReference>
<name>A0A315ZZ34_9FIRM</name>
<dbReference type="InterPro" id="IPR003594">
    <property type="entry name" value="HATPase_dom"/>
</dbReference>
<feature type="domain" description="HAMP" evidence="6">
    <location>
        <begin position="304"/>
        <end position="356"/>
    </location>
</feature>
<reference evidence="8" key="1">
    <citation type="submission" date="2017-07" db="EMBL/GenBank/DDBJ databases">
        <authorList>
            <person name="Varghese N."/>
            <person name="Submissions S."/>
        </authorList>
    </citation>
    <scope>NUCLEOTIDE SEQUENCE [LARGE SCALE GENOMIC DNA]</scope>
    <source>
        <strain evidence="8">NLAE-zl-C134</strain>
    </source>
</reference>
<evidence type="ECO:0000256" key="3">
    <source>
        <dbReference type="ARBA" id="ARBA00022679"/>
    </source>
</evidence>
<accession>A0A315ZZ34</accession>
<evidence type="ECO:0000256" key="1">
    <source>
        <dbReference type="ARBA" id="ARBA00004370"/>
    </source>
</evidence>
<dbReference type="SMART" id="SM00304">
    <property type="entry name" value="HAMP"/>
    <property type="match status" value="1"/>
</dbReference>
<dbReference type="SUPFAM" id="SSF55874">
    <property type="entry name" value="ATPase domain of HSP90 chaperone/DNA topoisomerase II/histidine kinase"/>
    <property type="match status" value="1"/>
</dbReference>
<dbReference type="InterPro" id="IPR050640">
    <property type="entry name" value="Bact_2-comp_sensor_kinase"/>
</dbReference>
<comment type="subcellular location">
    <subcellularLocation>
        <location evidence="1">Membrane</location>
    </subcellularLocation>
</comment>
<dbReference type="Gene3D" id="1.10.8.500">
    <property type="entry name" value="HAMP domain in histidine kinase"/>
    <property type="match status" value="1"/>
</dbReference>
<dbReference type="PANTHER" id="PTHR34220">
    <property type="entry name" value="SENSOR HISTIDINE KINASE YPDA"/>
    <property type="match status" value="1"/>
</dbReference>
<dbReference type="Pfam" id="PF06580">
    <property type="entry name" value="His_kinase"/>
    <property type="match status" value="1"/>
</dbReference>
<keyword evidence="5" id="KW-1133">Transmembrane helix</keyword>
<dbReference type="Pfam" id="PF00672">
    <property type="entry name" value="HAMP"/>
    <property type="match status" value="1"/>
</dbReference>
<dbReference type="GO" id="GO:0016020">
    <property type="term" value="C:membrane"/>
    <property type="evidence" value="ECO:0007669"/>
    <property type="project" value="UniProtKB-SubCell"/>
</dbReference>
<sequence>MRRQKSISTRIFLGIFSLFFLILLIFSVIISNLYGNRMEEMEINYHLEVTNGTKEQFNMLTSMIDEYSYSLVSNVAVQDALKHGKTGQSDEVINTYINDMVSMNDSINHVHLLGINEFWCSTSTQGSRQFYRQYLEDYVKGTERKGIWTGFHSTEEDDYLSSTSYIRPVFDSETKEVYGIVVLDVSYESIHKLFTASSIRLKDKAVIVDSNGEILLQYPLPADYTDVLRDYPQVLKKSTQIEGKLYKKDVIIVSEKINLADWSLVRFVQKDAATESIREVLKGFQIILAVVTVISILYTIWLTRSFTRPIKELMQVCGKVMEGDFTAHAAVKRKDEFGRLGDTFNRMIDQINEFFDKERRDQKRKAEMEYQILQAQINPHFLYNTLDSMKWLAVMQGVDNIAEMSTALINLLQYNLGKVEGETTLRNEIESVRNYIIIQKYRYSDIFEFTTLIDEKSEKCQVPRFILQPLVENSIIHGFNEERGNYRVHIAAVIFDEKLHIRVIDNGMGMDADSTDKINKGQEKSTRFSKIGVASIRERIKLYFGDEAELIFDSEPNVATIAEIILPIIREEDQ</sequence>
<dbReference type="SUPFAM" id="SSF158472">
    <property type="entry name" value="HAMP domain-like"/>
    <property type="match status" value="1"/>
</dbReference>
<evidence type="ECO:0000256" key="2">
    <source>
        <dbReference type="ARBA" id="ARBA00022553"/>
    </source>
</evidence>
<keyword evidence="4 7" id="KW-0418">Kinase</keyword>
<evidence type="ECO:0000259" key="6">
    <source>
        <dbReference type="PROSITE" id="PS50885"/>
    </source>
</evidence>
<evidence type="ECO:0000256" key="5">
    <source>
        <dbReference type="SAM" id="Phobius"/>
    </source>
</evidence>
<protein>
    <submittedName>
        <fullName evidence="7">Two-component system, sensor histidine kinase YesM</fullName>
    </submittedName>
</protein>
<dbReference type="OrthoDB" id="9809348at2"/>
<dbReference type="Gene3D" id="3.30.565.10">
    <property type="entry name" value="Histidine kinase-like ATPase, C-terminal domain"/>
    <property type="match status" value="1"/>
</dbReference>
<dbReference type="Pfam" id="PF02518">
    <property type="entry name" value="HATPase_c"/>
    <property type="match status" value="1"/>
</dbReference>
<dbReference type="Proteomes" id="UP000254051">
    <property type="component" value="Unassembled WGS sequence"/>
</dbReference>
<dbReference type="InterPro" id="IPR010559">
    <property type="entry name" value="Sig_transdc_His_kin_internal"/>
</dbReference>
<keyword evidence="3" id="KW-0808">Transferase</keyword>
<dbReference type="Gene3D" id="3.30.450.20">
    <property type="entry name" value="PAS domain"/>
    <property type="match status" value="1"/>
</dbReference>
<keyword evidence="5" id="KW-0472">Membrane</keyword>
<dbReference type="EMBL" id="UHJJ01000003">
    <property type="protein sequence ID" value="SUQ13504.1"/>
    <property type="molecule type" value="Genomic_DNA"/>
</dbReference>
<dbReference type="AlphaFoldDB" id="A0A315ZZ34"/>
<keyword evidence="8" id="KW-1185">Reference proteome</keyword>
<evidence type="ECO:0000313" key="7">
    <source>
        <dbReference type="EMBL" id="SUQ13504.1"/>
    </source>
</evidence>
<dbReference type="InterPro" id="IPR003660">
    <property type="entry name" value="HAMP_dom"/>
</dbReference>